<dbReference type="InterPro" id="IPR014440">
    <property type="entry name" value="HCCAis_GSTk"/>
</dbReference>
<reference evidence="4" key="1">
    <citation type="submission" date="2021-01" db="EMBL/GenBank/DDBJ databases">
        <title>WGS of actinomycetes isolated from Thailand.</title>
        <authorList>
            <person name="Thawai C."/>
        </authorList>
    </citation>
    <scope>NUCLEOTIDE SEQUENCE</scope>
    <source>
        <strain evidence="4">RCU-197</strain>
    </source>
</reference>
<comment type="similarity">
    <text evidence="1">Belongs to the GST superfamily. NadH family.</text>
</comment>
<evidence type="ECO:0000259" key="3">
    <source>
        <dbReference type="Pfam" id="PF01323"/>
    </source>
</evidence>
<keyword evidence="5" id="KW-1185">Reference proteome</keyword>
<evidence type="ECO:0000256" key="1">
    <source>
        <dbReference type="PIRNR" id="PIRNR006386"/>
    </source>
</evidence>
<dbReference type="InterPro" id="IPR001853">
    <property type="entry name" value="DSBA-like_thioredoxin_dom"/>
</dbReference>
<dbReference type="SUPFAM" id="SSF52833">
    <property type="entry name" value="Thioredoxin-like"/>
    <property type="match status" value="1"/>
</dbReference>
<feature type="domain" description="DSBA-like thioredoxin" evidence="3">
    <location>
        <begin position="7"/>
        <end position="201"/>
    </location>
</feature>
<sequence>MRRPPRLYFSLRSPFSWMAVRLLEERLPDADRLIEYVPFTEPDEQSLAELTARGGEFHYVAMSKAKHLYILSDTKRLAAKHGFAMKWPIDTGDEWWELPHLGWLKARELGVHREYYRAVMAARWERGEDICDRGQLRRVCNEAGLDGDVLAAAPEDPAIREQGVQALMDVYEDDVFGVPYFRLGRHRYWGLDRLDDFVTALEQQLAATAAKG</sequence>
<dbReference type="Pfam" id="PF01323">
    <property type="entry name" value="DSBA"/>
    <property type="match status" value="1"/>
</dbReference>
<dbReference type="InterPro" id="IPR036249">
    <property type="entry name" value="Thioredoxin-like_sf"/>
</dbReference>
<dbReference type="AlphaFoldDB" id="A0A937EFF7"/>
<dbReference type="GO" id="GO:0018845">
    <property type="term" value="F:2-hydroxychromene-2-carboxylate isomerase activity"/>
    <property type="evidence" value="ECO:0007669"/>
    <property type="project" value="UniProtKB-UniRule"/>
</dbReference>
<feature type="active site" description="Nucleophile" evidence="2">
    <location>
        <position position="13"/>
    </location>
</feature>
<protein>
    <recommendedName>
        <fullName evidence="1">2-hydroxychromene-2-carboxylate isomerase</fullName>
        <ecNumber evidence="1">5.99.1.4</ecNumber>
    </recommendedName>
</protein>
<dbReference type="EC" id="5.99.1.4" evidence="1"/>
<dbReference type="PANTHER" id="PTHR42943:SF4">
    <property type="entry name" value="C2H2-TYPE DOMAIN-CONTAINING PROTEIN"/>
    <property type="match status" value="1"/>
</dbReference>
<dbReference type="Gene3D" id="3.40.30.10">
    <property type="entry name" value="Glutaredoxin"/>
    <property type="match status" value="1"/>
</dbReference>
<organism evidence="4 5">
    <name type="scientific">Streptomyces actinomycinicus</name>
    <dbReference type="NCBI Taxonomy" id="1695166"/>
    <lineage>
        <taxon>Bacteria</taxon>
        <taxon>Bacillati</taxon>
        <taxon>Actinomycetota</taxon>
        <taxon>Actinomycetes</taxon>
        <taxon>Kitasatosporales</taxon>
        <taxon>Streptomycetaceae</taxon>
        <taxon>Streptomyces</taxon>
    </lineage>
</organism>
<comment type="caution">
    <text evidence="4">The sequence shown here is derived from an EMBL/GenBank/DDBJ whole genome shotgun (WGS) entry which is preliminary data.</text>
</comment>
<accession>A0A937EFF7</accession>
<evidence type="ECO:0000313" key="5">
    <source>
        <dbReference type="Proteomes" id="UP000661858"/>
    </source>
</evidence>
<comment type="catalytic activity">
    <reaction evidence="1">
        <text>2-hydroxychromene-2-carboxylate = (3E)-4-(2-hydroxyphenyl)-2-oxobut-3-enoate</text>
        <dbReference type="Rhea" id="RHEA:27401"/>
        <dbReference type="ChEBI" id="CHEBI:59350"/>
        <dbReference type="ChEBI" id="CHEBI:59353"/>
        <dbReference type="EC" id="5.99.1.4"/>
    </reaction>
</comment>
<dbReference type="RefSeq" id="WP_201831707.1">
    <property type="nucleotide sequence ID" value="NZ_JAERRK010000002.1"/>
</dbReference>
<proteinExistence type="inferred from homology"/>
<gene>
    <name evidence="4" type="ORF">JK359_04045</name>
</gene>
<evidence type="ECO:0000313" key="4">
    <source>
        <dbReference type="EMBL" id="MBL1081154.1"/>
    </source>
</evidence>
<dbReference type="EMBL" id="JAERRK010000002">
    <property type="protein sequence ID" value="MBL1081154.1"/>
    <property type="molecule type" value="Genomic_DNA"/>
</dbReference>
<keyword evidence="1" id="KW-0413">Isomerase</keyword>
<dbReference type="PIRSF" id="PIRSF006386">
    <property type="entry name" value="HCCAis_GSTk"/>
    <property type="match status" value="1"/>
</dbReference>
<evidence type="ECO:0000256" key="2">
    <source>
        <dbReference type="PIRSR" id="PIRSR006386-1"/>
    </source>
</evidence>
<dbReference type="GO" id="GO:0006749">
    <property type="term" value="P:glutathione metabolic process"/>
    <property type="evidence" value="ECO:0007669"/>
    <property type="project" value="TreeGrafter"/>
</dbReference>
<dbReference type="PANTHER" id="PTHR42943">
    <property type="entry name" value="GLUTATHIONE S-TRANSFERASE KAPPA"/>
    <property type="match status" value="1"/>
</dbReference>
<dbReference type="InterPro" id="IPR051924">
    <property type="entry name" value="GST_Kappa/NadH"/>
</dbReference>
<dbReference type="GO" id="GO:0004602">
    <property type="term" value="F:glutathione peroxidase activity"/>
    <property type="evidence" value="ECO:0007669"/>
    <property type="project" value="TreeGrafter"/>
</dbReference>
<dbReference type="GO" id="GO:0004364">
    <property type="term" value="F:glutathione transferase activity"/>
    <property type="evidence" value="ECO:0007669"/>
    <property type="project" value="TreeGrafter"/>
</dbReference>
<dbReference type="Proteomes" id="UP000661858">
    <property type="component" value="Unassembled WGS sequence"/>
</dbReference>
<name>A0A937EFF7_9ACTN</name>